<accession>A0A8S2Y806</accession>
<evidence type="ECO:0000313" key="2">
    <source>
        <dbReference type="EMBL" id="CAF4941915.1"/>
    </source>
</evidence>
<proteinExistence type="predicted"/>
<evidence type="ECO:0000313" key="3">
    <source>
        <dbReference type="Proteomes" id="UP000676336"/>
    </source>
</evidence>
<protein>
    <submittedName>
        <fullName evidence="1">Uncharacterized protein</fullName>
    </submittedName>
</protein>
<sequence>HWAKTTFDHTDFRSNELLEVFSNEEYKRKFATDDGQNTYCFMDFHIEDSDNPQNNDIGRLV</sequence>
<gene>
    <name evidence="1" type="ORF">SMN809_LOCUS36623</name>
    <name evidence="2" type="ORF">SMN809_LOCUS53692</name>
</gene>
<feature type="non-terminal residue" evidence="1">
    <location>
        <position position="1"/>
    </location>
</feature>
<organism evidence="1 3">
    <name type="scientific">Rotaria magnacalcarata</name>
    <dbReference type="NCBI Taxonomy" id="392030"/>
    <lineage>
        <taxon>Eukaryota</taxon>
        <taxon>Metazoa</taxon>
        <taxon>Spiralia</taxon>
        <taxon>Gnathifera</taxon>
        <taxon>Rotifera</taxon>
        <taxon>Eurotatoria</taxon>
        <taxon>Bdelloidea</taxon>
        <taxon>Philodinida</taxon>
        <taxon>Philodinidae</taxon>
        <taxon>Rotaria</taxon>
    </lineage>
</organism>
<dbReference type="Proteomes" id="UP000676336">
    <property type="component" value="Unassembled WGS sequence"/>
</dbReference>
<dbReference type="AlphaFoldDB" id="A0A8S2Y806"/>
<comment type="caution">
    <text evidence="1">The sequence shown here is derived from an EMBL/GenBank/DDBJ whole genome shotgun (WGS) entry which is preliminary data.</text>
</comment>
<evidence type="ECO:0000313" key="1">
    <source>
        <dbReference type="EMBL" id="CAF4541057.1"/>
    </source>
</evidence>
<name>A0A8S2Y806_9BILA</name>
<dbReference type="EMBL" id="CAJOBI010090711">
    <property type="protein sequence ID" value="CAF4541057.1"/>
    <property type="molecule type" value="Genomic_DNA"/>
</dbReference>
<dbReference type="EMBL" id="CAJOBI010185408">
    <property type="protein sequence ID" value="CAF4941915.1"/>
    <property type="molecule type" value="Genomic_DNA"/>
</dbReference>
<feature type="non-terminal residue" evidence="1">
    <location>
        <position position="61"/>
    </location>
</feature>
<reference evidence="1" key="1">
    <citation type="submission" date="2021-02" db="EMBL/GenBank/DDBJ databases">
        <authorList>
            <person name="Nowell W R."/>
        </authorList>
    </citation>
    <scope>NUCLEOTIDE SEQUENCE</scope>
</reference>